<evidence type="ECO:0000313" key="1">
    <source>
        <dbReference type="EMBL" id="AVR47031.1"/>
    </source>
</evidence>
<accession>A0A2R3Z9U2</accession>
<dbReference type="KEGG" id="grs:C7S20_18245"/>
<reference evidence="2" key="1">
    <citation type="submission" date="2018-03" db="EMBL/GenBank/DDBJ databases">
        <title>Gramella fulva sp. nov., isolated from a dry surface of tidal flat.</title>
        <authorList>
            <person name="Hwang S.H."/>
            <person name="Hwang W.M."/>
            <person name="Kang K."/>
            <person name="Ahn T.-Y."/>
        </authorList>
    </citation>
    <scope>NUCLEOTIDE SEQUENCE [LARGE SCALE GENOMIC DNA]</scope>
    <source>
        <strain evidence="2">SH35</strain>
    </source>
</reference>
<protein>
    <recommendedName>
        <fullName evidence="3">DUF2383 domain-containing protein</fullName>
    </recommendedName>
</protein>
<dbReference type="EMBL" id="CP028136">
    <property type="protein sequence ID" value="AVR47031.1"/>
    <property type="molecule type" value="Genomic_DNA"/>
</dbReference>
<dbReference type="InterPro" id="IPR012347">
    <property type="entry name" value="Ferritin-like"/>
</dbReference>
<dbReference type="Gene3D" id="1.20.1260.10">
    <property type="match status" value="1"/>
</dbReference>
<gene>
    <name evidence="1" type="ORF">C7S20_18245</name>
</gene>
<keyword evidence="2" id="KW-1185">Reference proteome</keyword>
<evidence type="ECO:0008006" key="3">
    <source>
        <dbReference type="Google" id="ProtNLM"/>
    </source>
</evidence>
<proteinExistence type="predicted"/>
<name>A0A2R3Z9U2_9FLAO</name>
<evidence type="ECO:0000313" key="2">
    <source>
        <dbReference type="Proteomes" id="UP000241507"/>
    </source>
</evidence>
<organism evidence="1 2">
    <name type="scientific">Christiangramia fulva</name>
    <dbReference type="NCBI Taxonomy" id="2126553"/>
    <lineage>
        <taxon>Bacteria</taxon>
        <taxon>Pseudomonadati</taxon>
        <taxon>Bacteroidota</taxon>
        <taxon>Flavobacteriia</taxon>
        <taxon>Flavobacteriales</taxon>
        <taxon>Flavobacteriaceae</taxon>
        <taxon>Christiangramia</taxon>
    </lineage>
</organism>
<dbReference type="AlphaFoldDB" id="A0A2R3Z9U2"/>
<dbReference type="Proteomes" id="UP000241507">
    <property type="component" value="Chromosome"/>
</dbReference>
<sequence length="156" mass="18035">MLTFKKLKKKLMNLDDVETLLSRLKFANAVDQRDYARVSENLSEGDLKDFFLDQEVLKGRFNQTINAEMEKLDLHESNTDDPLKDESRHGSWPLAKDISGKSLLEWSQHREGKALLFYEELLSHINRGEIREMLLSQKNEVRMAIEKLEALAEAGS</sequence>